<sequence>MRKRPFSSKYIIPRFTRTSIISLPICSASSKLVASWSGPSIIQYQINSLTGIS</sequence>
<proteinExistence type="predicted"/>
<evidence type="ECO:0000313" key="1">
    <source>
        <dbReference type="EMBL" id="JAD44413.1"/>
    </source>
</evidence>
<organism evidence="1">
    <name type="scientific">Arundo donax</name>
    <name type="common">Giant reed</name>
    <name type="synonym">Donax arundinaceus</name>
    <dbReference type="NCBI Taxonomy" id="35708"/>
    <lineage>
        <taxon>Eukaryota</taxon>
        <taxon>Viridiplantae</taxon>
        <taxon>Streptophyta</taxon>
        <taxon>Embryophyta</taxon>
        <taxon>Tracheophyta</taxon>
        <taxon>Spermatophyta</taxon>
        <taxon>Magnoliopsida</taxon>
        <taxon>Liliopsida</taxon>
        <taxon>Poales</taxon>
        <taxon>Poaceae</taxon>
        <taxon>PACMAD clade</taxon>
        <taxon>Arundinoideae</taxon>
        <taxon>Arundineae</taxon>
        <taxon>Arundo</taxon>
    </lineage>
</organism>
<protein>
    <submittedName>
        <fullName evidence="1">Uncharacterized protein</fullName>
    </submittedName>
</protein>
<dbReference type="AlphaFoldDB" id="A0A0A9A379"/>
<reference evidence="1" key="1">
    <citation type="submission" date="2014-09" db="EMBL/GenBank/DDBJ databases">
        <authorList>
            <person name="Magalhaes I.L.F."/>
            <person name="Oliveira U."/>
            <person name="Santos F.R."/>
            <person name="Vidigal T.H.D.A."/>
            <person name="Brescovit A.D."/>
            <person name="Santos A.J."/>
        </authorList>
    </citation>
    <scope>NUCLEOTIDE SEQUENCE</scope>
    <source>
        <tissue evidence="1">Shoot tissue taken approximately 20 cm above the soil surface</tissue>
    </source>
</reference>
<accession>A0A0A9A379</accession>
<reference evidence="1" key="2">
    <citation type="journal article" date="2015" name="Data Brief">
        <title>Shoot transcriptome of the giant reed, Arundo donax.</title>
        <authorList>
            <person name="Barrero R.A."/>
            <person name="Guerrero F.D."/>
            <person name="Moolhuijzen P."/>
            <person name="Goolsby J.A."/>
            <person name="Tidwell J."/>
            <person name="Bellgard S.E."/>
            <person name="Bellgard M.I."/>
        </authorList>
    </citation>
    <scope>NUCLEOTIDE SEQUENCE</scope>
    <source>
        <tissue evidence="1">Shoot tissue taken approximately 20 cm above the soil surface</tissue>
    </source>
</reference>
<name>A0A0A9A379_ARUDO</name>
<dbReference type="EMBL" id="GBRH01253482">
    <property type="protein sequence ID" value="JAD44413.1"/>
    <property type="molecule type" value="Transcribed_RNA"/>
</dbReference>